<dbReference type="InterPro" id="IPR013762">
    <property type="entry name" value="Integrase-like_cat_sf"/>
</dbReference>
<evidence type="ECO:0000259" key="6">
    <source>
        <dbReference type="PROSITE" id="PS51898"/>
    </source>
</evidence>
<evidence type="ECO:0000256" key="2">
    <source>
        <dbReference type="ARBA" id="ARBA00022908"/>
    </source>
</evidence>
<dbReference type="PANTHER" id="PTHR30349">
    <property type="entry name" value="PHAGE INTEGRASE-RELATED"/>
    <property type="match status" value="1"/>
</dbReference>
<dbReference type="PANTHER" id="PTHR30349:SF64">
    <property type="entry name" value="PROPHAGE INTEGRASE INTD-RELATED"/>
    <property type="match status" value="1"/>
</dbReference>
<evidence type="ECO:0000256" key="1">
    <source>
        <dbReference type="ARBA" id="ARBA00008857"/>
    </source>
</evidence>
<dbReference type="PROSITE" id="PS51898">
    <property type="entry name" value="TYR_RECOMBINASE"/>
    <property type="match status" value="1"/>
</dbReference>
<keyword evidence="2" id="KW-0229">DNA integration</keyword>
<dbReference type="RefSeq" id="WP_194096274.1">
    <property type="nucleotide sequence ID" value="NZ_JADFTZ010000004.1"/>
</dbReference>
<gene>
    <name evidence="8" type="ORF">IM755_09725</name>
</gene>
<name>A0ABR9WTK2_9FLAO</name>
<proteinExistence type="inferred from homology"/>
<dbReference type="SUPFAM" id="SSF56349">
    <property type="entry name" value="DNA breaking-rejoining enzymes"/>
    <property type="match status" value="1"/>
</dbReference>
<accession>A0ABR9WTK2</accession>
<feature type="domain" description="Core-binding (CB)" evidence="7">
    <location>
        <begin position="113"/>
        <end position="204"/>
    </location>
</feature>
<dbReference type="PROSITE" id="PS51900">
    <property type="entry name" value="CB"/>
    <property type="match status" value="1"/>
</dbReference>
<organism evidence="8 9">
    <name type="scientific">Flavobacterium proteolyticum</name>
    <dbReference type="NCBI Taxonomy" id="2911683"/>
    <lineage>
        <taxon>Bacteria</taxon>
        <taxon>Pseudomonadati</taxon>
        <taxon>Bacteroidota</taxon>
        <taxon>Flavobacteriia</taxon>
        <taxon>Flavobacteriales</taxon>
        <taxon>Flavobacteriaceae</taxon>
        <taxon>Flavobacterium</taxon>
    </lineage>
</organism>
<keyword evidence="3 5" id="KW-0238">DNA-binding</keyword>
<dbReference type="Proteomes" id="UP000656274">
    <property type="component" value="Unassembled WGS sequence"/>
</dbReference>
<dbReference type="InterPro" id="IPR002104">
    <property type="entry name" value="Integrase_catalytic"/>
</dbReference>
<dbReference type="InterPro" id="IPR011010">
    <property type="entry name" value="DNA_brk_join_enz"/>
</dbReference>
<protein>
    <submittedName>
        <fullName evidence="8">Tyrosine-type recombinase/integrase</fullName>
    </submittedName>
</protein>
<evidence type="ECO:0000313" key="8">
    <source>
        <dbReference type="EMBL" id="MBE9576985.1"/>
    </source>
</evidence>
<dbReference type="Pfam" id="PF13102">
    <property type="entry name" value="Phage_int_SAM_5"/>
    <property type="match status" value="1"/>
</dbReference>
<dbReference type="Gene3D" id="1.10.150.130">
    <property type="match status" value="1"/>
</dbReference>
<dbReference type="InterPro" id="IPR044068">
    <property type="entry name" value="CB"/>
</dbReference>
<comment type="caution">
    <text evidence="8">The sequence shown here is derived from an EMBL/GenBank/DDBJ whole genome shotgun (WGS) entry which is preliminary data.</text>
</comment>
<dbReference type="InterPro" id="IPR010998">
    <property type="entry name" value="Integrase_recombinase_N"/>
</dbReference>
<dbReference type="InterPro" id="IPR025269">
    <property type="entry name" value="SAM-like_dom"/>
</dbReference>
<keyword evidence="4" id="KW-0233">DNA recombination</keyword>
<sequence length="418" mass="49774">MRSTFNLKEPKKNEETLILFSSYFKDEGKKFVYSTGEMISPLEWDFVNRQPNKLTGRNSIAEKHRSIKKQIDRYPNFFTEIINRYKNSNDEITIDNIRAEFDKKFKKTKSKSNDFFGVYDIFLEMKKNDRTEDSNSASTIKRYEYNKTLLEMYQTYSKSTLHLNRIDKPFYNSYITFCINVKKHSNNTLSRNLGLLKTFLNWAFENNYTYKTDFKSFKNIKKQITNEVALTIEQVIEIFEYDFSKNPRLEKVRDLFVFGCFTGMRYSNYSKVKKRDVYRGFINVIDIKDNSKSLSIPLNDYSSYILEKYDYKLPEITNQKFNEYIKEVIQIVGLTDEVKKTIKIGQEIVESTSPFYERVSSHTARRSFITIMKNKKIPDKVIMGFTGHKSLEVFNQYYKPNVDEKIDFMQSVFRMNKS</sequence>
<evidence type="ECO:0000256" key="3">
    <source>
        <dbReference type="ARBA" id="ARBA00023125"/>
    </source>
</evidence>
<evidence type="ECO:0000256" key="4">
    <source>
        <dbReference type="ARBA" id="ARBA00023172"/>
    </source>
</evidence>
<dbReference type="Pfam" id="PF00589">
    <property type="entry name" value="Phage_integrase"/>
    <property type="match status" value="1"/>
</dbReference>
<dbReference type="EMBL" id="JADFTZ010000004">
    <property type="protein sequence ID" value="MBE9576985.1"/>
    <property type="molecule type" value="Genomic_DNA"/>
</dbReference>
<comment type="similarity">
    <text evidence="1">Belongs to the 'phage' integrase family.</text>
</comment>
<dbReference type="InterPro" id="IPR050090">
    <property type="entry name" value="Tyrosine_recombinase_XerCD"/>
</dbReference>
<dbReference type="Gene3D" id="1.10.443.10">
    <property type="entry name" value="Intergrase catalytic core"/>
    <property type="match status" value="1"/>
</dbReference>
<feature type="domain" description="Tyr recombinase" evidence="6">
    <location>
        <begin position="225"/>
        <end position="414"/>
    </location>
</feature>
<evidence type="ECO:0000256" key="5">
    <source>
        <dbReference type="PROSITE-ProRule" id="PRU01248"/>
    </source>
</evidence>
<evidence type="ECO:0000259" key="7">
    <source>
        <dbReference type="PROSITE" id="PS51900"/>
    </source>
</evidence>
<keyword evidence="9" id="KW-1185">Reference proteome</keyword>
<reference evidence="8 9" key="1">
    <citation type="submission" date="2020-10" db="EMBL/GenBank/DDBJ databases">
        <title>The genome sequence of Flavobacterium aquaticum 1Y8A.</title>
        <authorList>
            <person name="Liu Y."/>
        </authorList>
    </citation>
    <scope>NUCLEOTIDE SEQUENCE [LARGE SCALE GENOMIC DNA]</scope>
    <source>
        <strain evidence="8 9">1Y8A</strain>
    </source>
</reference>
<evidence type="ECO:0000313" key="9">
    <source>
        <dbReference type="Proteomes" id="UP000656274"/>
    </source>
</evidence>